<dbReference type="PANTHER" id="PTHR38774:SF1">
    <property type="entry name" value="CYTOPLASMIC PROTEIN"/>
    <property type="match status" value="1"/>
</dbReference>
<accession>A0A8J6P8N4</accession>
<evidence type="ECO:0000313" key="2">
    <source>
        <dbReference type="Proteomes" id="UP000654401"/>
    </source>
</evidence>
<organism evidence="1 2">
    <name type="scientific">Candidatus Thiopontia autotrophica</name>
    <dbReference type="NCBI Taxonomy" id="2841688"/>
    <lineage>
        <taxon>Bacteria</taxon>
        <taxon>Pseudomonadati</taxon>
        <taxon>Pseudomonadota</taxon>
        <taxon>Gammaproteobacteria</taxon>
        <taxon>Candidatus Thiopontia</taxon>
    </lineage>
</organism>
<reference evidence="1 2" key="1">
    <citation type="submission" date="2020-08" db="EMBL/GenBank/DDBJ databases">
        <title>Bridging the membrane lipid divide: bacteria of the FCB group superphylum have the potential to synthesize archaeal ether lipids.</title>
        <authorList>
            <person name="Villanueva L."/>
            <person name="Von Meijenfeldt F.A.B."/>
            <person name="Westbye A.B."/>
            <person name="Yadav S."/>
            <person name="Hopmans E.C."/>
            <person name="Dutilh B.E."/>
            <person name="Sinninghe Damste J.S."/>
        </authorList>
    </citation>
    <scope>NUCLEOTIDE SEQUENCE [LARGE SCALE GENOMIC DNA]</scope>
    <source>
        <strain evidence="1">NIOZ-UU100</strain>
    </source>
</reference>
<dbReference type="AlphaFoldDB" id="A0A8J6P8N4"/>
<dbReference type="InterPro" id="IPR009659">
    <property type="entry name" value="DUF1249"/>
</dbReference>
<dbReference type="Proteomes" id="UP000654401">
    <property type="component" value="Unassembled WGS sequence"/>
</dbReference>
<dbReference type="Pfam" id="PF06853">
    <property type="entry name" value="DUF1249"/>
    <property type="match status" value="1"/>
</dbReference>
<sequence>MHYEGTINRAISRARRGVATPAQAENIALLKKLVRHDLKSLMALYEENFDLFFRLVPDVRTRNFEKQFVAEGEFPLFLTVVEENKFTTTLLLTHRFVGLSGSEEEPSAKIRLYHDSQQAEVMSMSQGESLRSFLSLVRDGEENLDARWRLNLFLNHWLRHCIEQDYSF</sequence>
<proteinExistence type="predicted"/>
<name>A0A8J6P8N4_9GAMM</name>
<comment type="caution">
    <text evidence="1">The sequence shown here is derived from an EMBL/GenBank/DDBJ whole genome shotgun (WGS) entry which is preliminary data.</text>
</comment>
<dbReference type="PANTHER" id="PTHR38774">
    <property type="entry name" value="CYTOPLASMIC PROTEIN-RELATED"/>
    <property type="match status" value="1"/>
</dbReference>
<protein>
    <submittedName>
        <fullName evidence="1">DUF1249 domain-containing protein</fullName>
    </submittedName>
</protein>
<evidence type="ECO:0000313" key="1">
    <source>
        <dbReference type="EMBL" id="MBC8518797.1"/>
    </source>
</evidence>
<dbReference type="EMBL" id="JACNFK010000004">
    <property type="protein sequence ID" value="MBC8518797.1"/>
    <property type="molecule type" value="Genomic_DNA"/>
</dbReference>
<gene>
    <name evidence="1" type="ORF">H8D24_00110</name>
</gene>